<evidence type="ECO:0000256" key="2">
    <source>
        <dbReference type="ARBA" id="ARBA00023002"/>
    </source>
</evidence>
<dbReference type="InterPro" id="IPR014189">
    <property type="entry name" value="Quinone_OxRdtase_PIG3"/>
</dbReference>
<dbReference type="InterPro" id="IPR020843">
    <property type="entry name" value="ER"/>
</dbReference>
<dbReference type="SUPFAM" id="SSF51735">
    <property type="entry name" value="NAD(P)-binding Rossmann-fold domains"/>
    <property type="match status" value="1"/>
</dbReference>
<gene>
    <name evidence="4" type="ORF">OQ287_12555</name>
</gene>
<dbReference type="Proteomes" id="UP001165678">
    <property type="component" value="Unassembled WGS sequence"/>
</dbReference>
<dbReference type="Pfam" id="PF08240">
    <property type="entry name" value="ADH_N"/>
    <property type="match status" value="1"/>
</dbReference>
<organism evidence="4 5">
    <name type="scientific">Larsenimonas rhizosphaerae</name>
    <dbReference type="NCBI Taxonomy" id="2944682"/>
    <lineage>
        <taxon>Bacteria</taxon>
        <taxon>Pseudomonadati</taxon>
        <taxon>Pseudomonadota</taxon>
        <taxon>Gammaproteobacteria</taxon>
        <taxon>Oceanospirillales</taxon>
        <taxon>Halomonadaceae</taxon>
        <taxon>Larsenimonas</taxon>
    </lineage>
</organism>
<dbReference type="Gene3D" id="3.40.50.720">
    <property type="entry name" value="NAD(P)-binding Rossmann-like Domain"/>
    <property type="match status" value="1"/>
</dbReference>
<evidence type="ECO:0000313" key="4">
    <source>
        <dbReference type="EMBL" id="MCX2525075.1"/>
    </source>
</evidence>
<evidence type="ECO:0000256" key="1">
    <source>
        <dbReference type="ARBA" id="ARBA00022857"/>
    </source>
</evidence>
<reference evidence="4" key="1">
    <citation type="submission" date="2022-11" db="EMBL/GenBank/DDBJ databases">
        <title>Larsenimonas rhizosphaerae sp. nov., isolated from a tidal mudflat.</title>
        <authorList>
            <person name="Lee S.D."/>
            <person name="Kim I.S."/>
        </authorList>
    </citation>
    <scope>NUCLEOTIDE SEQUENCE</scope>
    <source>
        <strain evidence="4">GH2-1</strain>
    </source>
</reference>
<dbReference type="SUPFAM" id="SSF50129">
    <property type="entry name" value="GroES-like"/>
    <property type="match status" value="1"/>
</dbReference>
<dbReference type="InterPro" id="IPR011032">
    <property type="entry name" value="GroES-like_sf"/>
</dbReference>
<dbReference type="GO" id="GO:0016651">
    <property type="term" value="F:oxidoreductase activity, acting on NAD(P)H"/>
    <property type="evidence" value="ECO:0007669"/>
    <property type="project" value="TreeGrafter"/>
</dbReference>
<proteinExistence type="predicted"/>
<dbReference type="NCBIfam" id="TIGR02824">
    <property type="entry name" value="quinone_pig3"/>
    <property type="match status" value="1"/>
</dbReference>
<dbReference type="GO" id="GO:0070402">
    <property type="term" value="F:NADPH binding"/>
    <property type="evidence" value="ECO:0007669"/>
    <property type="project" value="TreeGrafter"/>
</dbReference>
<dbReference type="PANTHER" id="PTHR48106:SF8">
    <property type="entry name" value="OS02G0805600 PROTEIN"/>
    <property type="match status" value="1"/>
</dbReference>
<dbReference type="SMART" id="SM00829">
    <property type="entry name" value="PKS_ER"/>
    <property type="match status" value="1"/>
</dbReference>
<keyword evidence="1" id="KW-0521">NADP</keyword>
<evidence type="ECO:0000313" key="5">
    <source>
        <dbReference type="Proteomes" id="UP001165678"/>
    </source>
</evidence>
<dbReference type="InterPro" id="IPR013154">
    <property type="entry name" value="ADH-like_N"/>
</dbReference>
<accession>A0AA41ZPW3</accession>
<feature type="domain" description="Enoyl reductase (ER)" evidence="3">
    <location>
        <begin position="7"/>
        <end position="318"/>
    </location>
</feature>
<dbReference type="RefSeq" id="WP_265896657.1">
    <property type="nucleotide sequence ID" value="NZ_JAPIVE010000003.1"/>
</dbReference>
<dbReference type="Pfam" id="PF00107">
    <property type="entry name" value="ADH_zinc_N"/>
    <property type="match status" value="1"/>
</dbReference>
<comment type="caution">
    <text evidence="4">The sequence shown here is derived from an EMBL/GenBank/DDBJ whole genome shotgun (WGS) entry which is preliminary data.</text>
</comment>
<keyword evidence="2" id="KW-0560">Oxidoreductase</keyword>
<dbReference type="Gene3D" id="3.90.180.10">
    <property type="entry name" value="Medium-chain alcohol dehydrogenases, catalytic domain"/>
    <property type="match status" value="1"/>
</dbReference>
<dbReference type="PANTHER" id="PTHR48106">
    <property type="entry name" value="QUINONE OXIDOREDUCTASE PIG3-RELATED"/>
    <property type="match status" value="1"/>
</dbReference>
<sequence length="323" mass="34576">MYAIHIEDDHTLSWRKGAKIAEPGEFEVRINVAWAGMNRADSLQRQGNYPPPPGASETPGLEVSGTIAAIGSGVTRVKIGDRVCALLTGGGYAEQVITHELQVLPLPEAFTLKDAAALPEVFATAWLNLFMEAGLQQGERVVLHAGASSVGTTAIQLCKAFGNPVFVTAGSDDKIERCRALGADDGFNRHNGSFVDAVNAWGGADVILDPVGGDYLPQNQKVLKTDGRLVMIGVMGGMEETLNLGTMLMKRQRIIGSALRSRSPEQKGNIMRELHEQVWPLLGSGKIAPVIDGSWPVEQANEAMDYMEGNSGMGKLLLEIADT</sequence>
<dbReference type="AlphaFoldDB" id="A0AA41ZPW3"/>
<evidence type="ECO:0000259" key="3">
    <source>
        <dbReference type="SMART" id="SM00829"/>
    </source>
</evidence>
<dbReference type="CDD" id="cd05276">
    <property type="entry name" value="p53_inducible_oxidoreductase"/>
    <property type="match status" value="1"/>
</dbReference>
<dbReference type="InterPro" id="IPR013149">
    <property type="entry name" value="ADH-like_C"/>
</dbReference>
<dbReference type="InterPro" id="IPR036291">
    <property type="entry name" value="NAD(P)-bd_dom_sf"/>
</dbReference>
<keyword evidence="5" id="KW-1185">Reference proteome</keyword>
<protein>
    <submittedName>
        <fullName evidence="4">NAD(P)H-quinone oxidoreductase</fullName>
    </submittedName>
</protein>
<name>A0AA41ZPW3_9GAMM</name>
<dbReference type="EMBL" id="JAPIVE010000003">
    <property type="protein sequence ID" value="MCX2525075.1"/>
    <property type="molecule type" value="Genomic_DNA"/>
</dbReference>